<dbReference type="InterPro" id="IPR016187">
    <property type="entry name" value="CTDL_fold"/>
</dbReference>
<dbReference type="CDD" id="cd00037">
    <property type="entry name" value="CLECT"/>
    <property type="match status" value="1"/>
</dbReference>
<feature type="chain" id="PRO_5008135954" evidence="2">
    <location>
        <begin position="24"/>
        <end position="137"/>
    </location>
</feature>
<dbReference type="Proteomes" id="UP000075901">
    <property type="component" value="Unassembled WGS sequence"/>
</dbReference>
<protein>
    <submittedName>
        <fullName evidence="4">C-type lectin domain-containing protein</fullName>
    </submittedName>
</protein>
<keyword evidence="1" id="KW-0430">Lectin</keyword>
<dbReference type="InterPro" id="IPR016186">
    <property type="entry name" value="C-type_lectin-like/link_sf"/>
</dbReference>
<dbReference type="GO" id="GO:0030246">
    <property type="term" value="F:carbohydrate binding"/>
    <property type="evidence" value="ECO:0007669"/>
    <property type="project" value="UniProtKB-KW"/>
</dbReference>
<name>A0A182SKN8_9DIPT</name>
<accession>A0A182SKN8</accession>
<reference evidence="4" key="2">
    <citation type="submission" date="2020-05" db="UniProtKB">
        <authorList>
            <consortium name="EnsemblMetazoa"/>
        </authorList>
    </citation>
    <scope>IDENTIFICATION</scope>
    <source>
        <strain evidence="4">maculatus3</strain>
    </source>
</reference>
<feature type="signal peptide" evidence="2">
    <location>
        <begin position="1"/>
        <end position="23"/>
    </location>
</feature>
<evidence type="ECO:0000256" key="1">
    <source>
        <dbReference type="ARBA" id="ARBA00022734"/>
    </source>
</evidence>
<evidence type="ECO:0000256" key="2">
    <source>
        <dbReference type="SAM" id="SignalP"/>
    </source>
</evidence>
<feature type="domain" description="C-type lectin" evidence="3">
    <location>
        <begin position="26"/>
        <end position="131"/>
    </location>
</feature>
<keyword evidence="2" id="KW-0732">Signal</keyword>
<organism evidence="4 5">
    <name type="scientific">Anopheles maculatus</name>
    <dbReference type="NCBI Taxonomy" id="74869"/>
    <lineage>
        <taxon>Eukaryota</taxon>
        <taxon>Metazoa</taxon>
        <taxon>Ecdysozoa</taxon>
        <taxon>Arthropoda</taxon>
        <taxon>Hexapoda</taxon>
        <taxon>Insecta</taxon>
        <taxon>Pterygota</taxon>
        <taxon>Neoptera</taxon>
        <taxon>Endopterygota</taxon>
        <taxon>Diptera</taxon>
        <taxon>Nematocera</taxon>
        <taxon>Culicoidea</taxon>
        <taxon>Culicidae</taxon>
        <taxon>Anophelinae</taxon>
        <taxon>Anopheles</taxon>
        <taxon>Anopheles maculatus group</taxon>
    </lineage>
</organism>
<dbReference type="Gene3D" id="3.10.100.10">
    <property type="entry name" value="Mannose-Binding Protein A, subunit A"/>
    <property type="match status" value="1"/>
</dbReference>
<dbReference type="InterPro" id="IPR051663">
    <property type="entry name" value="CLec_Tetranectin-domain"/>
</dbReference>
<sequence>MKTVLLALVIAGLVAVGLPSAQAIRYTAYKTKLSFYAAWQQCLDKGGNLASVETPSQNGQVVAAIKKAGSSDGWWISGTDAGLEGSWIWVSSNKPIGSIKGYVNFASGEPNNNASNGENCLITYNDGTWNDIQRFNK</sequence>
<evidence type="ECO:0000313" key="4">
    <source>
        <dbReference type="EnsemblMetazoa" id="AMAM008663-PA"/>
    </source>
</evidence>
<evidence type="ECO:0000313" key="5">
    <source>
        <dbReference type="Proteomes" id="UP000075901"/>
    </source>
</evidence>
<dbReference type="PROSITE" id="PS50041">
    <property type="entry name" value="C_TYPE_LECTIN_2"/>
    <property type="match status" value="1"/>
</dbReference>
<dbReference type="Pfam" id="PF00059">
    <property type="entry name" value="Lectin_C"/>
    <property type="match status" value="1"/>
</dbReference>
<dbReference type="EnsemblMetazoa" id="AMAM008663-RA">
    <property type="protein sequence ID" value="AMAM008663-PA"/>
    <property type="gene ID" value="AMAM008663"/>
</dbReference>
<proteinExistence type="predicted"/>
<evidence type="ECO:0000259" key="3">
    <source>
        <dbReference type="PROSITE" id="PS50041"/>
    </source>
</evidence>
<dbReference type="GO" id="GO:0005615">
    <property type="term" value="C:extracellular space"/>
    <property type="evidence" value="ECO:0007669"/>
    <property type="project" value="TreeGrafter"/>
</dbReference>
<reference evidence="5" key="1">
    <citation type="submission" date="2013-09" db="EMBL/GenBank/DDBJ databases">
        <title>The Genome Sequence of Anopheles maculatus species B.</title>
        <authorList>
            <consortium name="The Broad Institute Genomics Platform"/>
            <person name="Neafsey D.E."/>
            <person name="Besansky N."/>
            <person name="Howell P."/>
            <person name="Walton C."/>
            <person name="Young S.K."/>
            <person name="Zeng Q."/>
            <person name="Gargeya S."/>
            <person name="Fitzgerald M."/>
            <person name="Haas B."/>
            <person name="Abouelleil A."/>
            <person name="Allen A.W."/>
            <person name="Alvarado L."/>
            <person name="Arachchi H.M."/>
            <person name="Berlin A.M."/>
            <person name="Chapman S.B."/>
            <person name="Gainer-Dewar J."/>
            <person name="Goldberg J."/>
            <person name="Griggs A."/>
            <person name="Gujja S."/>
            <person name="Hansen M."/>
            <person name="Howarth C."/>
            <person name="Imamovic A."/>
            <person name="Ireland A."/>
            <person name="Larimer J."/>
            <person name="McCowan C."/>
            <person name="Murphy C."/>
            <person name="Pearson M."/>
            <person name="Poon T.W."/>
            <person name="Priest M."/>
            <person name="Roberts A."/>
            <person name="Saif S."/>
            <person name="Shea T."/>
            <person name="Sisk P."/>
            <person name="Sykes S."/>
            <person name="Wortman J."/>
            <person name="Nusbaum C."/>
            <person name="Birren B."/>
        </authorList>
    </citation>
    <scope>NUCLEOTIDE SEQUENCE [LARGE SCALE GENOMIC DNA]</scope>
    <source>
        <strain evidence="5">maculatus3</strain>
    </source>
</reference>
<dbReference type="AlphaFoldDB" id="A0A182SKN8"/>
<keyword evidence="5" id="KW-1185">Reference proteome</keyword>
<dbReference type="SUPFAM" id="SSF56436">
    <property type="entry name" value="C-type lectin-like"/>
    <property type="match status" value="1"/>
</dbReference>
<dbReference type="PANTHER" id="PTHR22799:SF3">
    <property type="entry name" value="TETRANECTIN"/>
    <property type="match status" value="1"/>
</dbReference>
<dbReference type="VEuPathDB" id="VectorBase:AMAM008663"/>
<dbReference type="PANTHER" id="PTHR22799">
    <property type="entry name" value="TETRANECTIN-RELATED"/>
    <property type="match status" value="1"/>
</dbReference>
<dbReference type="InterPro" id="IPR001304">
    <property type="entry name" value="C-type_lectin-like"/>
</dbReference>